<dbReference type="EMBL" id="JAPFQL010000023">
    <property type="protein sequence ID" value="MDC5697045.1"/>
    <property type="molecule type" value="Genomic_DNA"/>
</dbReference>
<dbReference type="InterPro" id="IPR003789">
    <property type="entry name" value="Asn/Gln_tRNA_amidoTrase-B-like"/>
</dbReference>
<protein>
    <submittedName>
        <fullName evidence="1">GatB/YqeY domain-containing protein</fullName>
    </submittedName>
</protein>
<evidence type="ECO:0000313" key="2">
    <source>
        <dbReference type="Proteomes" id="UP001150259"/>
    </source>
</evidence>
<dbReference type="Gene3D" id="1.10.1510.10">
    <property type="entry name" value="Uncharacterised protein YqeY/AIM41 PF09424, N-terminal domain"/>
    <property type="match status" value="1"/>
</dbReference>
<evidence type="ECO:0000313" key="1">
    <source>
        <dbReference type="EMBL" id="MDC5697045.1"/>
    </source>
</evidence>
<accession>A0ABT5GGT8</accession>
<dbReference type="Proteomes" id="UP001150259">
    <property type="component" value="Unassembled WGS sequence"/>
</dbReference>
<name>A0ABT5GGT8_9MICO</name>
<dbReference type="InterPro" id="IPR019004">
    <property type="entry name" value="YqeY/Aim41"/>
</dbReference>
<dbReference type="SUPFAM" id="SSF89095">
    <property type="entry name" value="GatB/YqeY motif"/>
    <property type="match status" value="1"/>
</dbReference>
<dbReference type="InterPro" id="IPR042184">
    <property type="entry name" value="YqeY/Aim41_N"/>
</dbReference>
<dbReference type="Gene3D" id="1.10.10.410">
    <property type="match status" value="1"/>
</dbReference>
<keyword evidence="2" id="KW-1185">Reference proteome</keyword>
<dbReference type="PANTHER" id="PTHR28055:SF1">
    <property type="entry name" value="ALTERED INHERITANCE OF MITOCHONDRIA PROTEIN 41, MITOCHONDRIAL"/>
    <property type="match status" value="1"/>
</dbReference>
<comment type="caution">
    <text evidence="1">The sequence shown here is derived from an EMBL/GenBank/DDBJ whole genome shotgun (WGS) entry which is preliminary data.</text>
</comment>
<dbReference type="Pfam" id="PF09424">
    <property type="entry name" value="YqeY"/>
    <property type="match status" value="1"/>
</dbReference>
<dbReference type="InterPro" id="IPR023168">
    <property type="entry name" value="GatB_Yqey_C_2"/>
</dbReference>
<gene>
    <name evidence="1" type="ORF">OO014_07220</name>
</gene>
<sequence length="151" mass="15965">MSTLKEQLKADLTAAMRERDQVRAGTIRMALTAVTTEEVAGQEHRELSDDDVLKVLAKEAKKRREAAEAYTGAGRAELAATEQAELAILETYLPKQLDESELEAIVREAVASSGATGMAQMGVAMKAANAAVAGRAEGGRVAAIVRRVLAG</sequence>
<dbReference type="PANTHER" id="PTHR28055">
    <property type="entry name" value="ALTERED INHERITANCE OF MITOCHONDRIA PROTEIN 41, MITOCHONDRIAL"/>
    <property type="match status" value="1"/>
</dbReference>
<dbReference type="RefSeq" id="WP_272461617.1">
    <property type="nucleotide sequence ID" value="NZ_JAPFQL010000023.1"/>
</dbReference>
<reference evidence="1 2" key="1">
    <citation type="submission" date="2022-11" db="EMBL/GenBank/DDBJ databases">
        <title>Anaerobic phenanthrene biodegradation by a DNRA strain PheN6.</title>
        <authorList>
            <person name="Zhang Z."/>
        </authorList>
    </citation>
    <scope>NUCLEOTIDE SEQUENCE [LARGE SCALE GENOMIC DNA]</scope>
    <source>
        <strain evidence="1 2">PheN6</strain>
    </source>
</reference>
<organism evidence="1 2">
    <name type="scientific">Intrasporangium calvum</name>
    <dbReference type="NCBI Taxonomy" id="53358"/>
    <lineage>
        <taxon>Bacteria</taxon>
        <taxon>Bacillati</taxon>
        <taxon>Actinomycetota</taxon>
        <taxon>Actinomycetes</taxon>
        <taxon>Micrococcales</taxon>
        <taxon>Intrasporangiaceae</taxon>
        <taxon>Intrasporangium</taxon>
    </lineage>
</organism>
<proteinExistence type="predicted"/>